<protein>
    <submittedName>
        <fullName evidence="1">B149.6</fullName>
    </submittedName>
</protein>
<organism evidence="1 2">
    <name type="scientific">miniopterid betaherpesvirus 1</name>
    <dbReference type="NCBI Taxonomy" id="3070189"/>
    <lineage>
        <taxon>Viruses</taxon>
        <taxon>Duplodnaviria</taxon>
        <taxon>Heunggongvirae</taxon>
        <taxon>Peploviricota</taxon>
        <taxon>Herviviricetes</taxon>
        <taxon>Herpesvirales</taxon>
        <taxon>Orthoherpesviridae</taxon>
        <taxon>Betaherpesvirinae</taxon>
        <taxon>Quwivirus</taxon>
        <taxon>Quwivirus miniopteridbeta1</taxon>
    </lineage>
</organism>
<name>I3VQE0_9BETA</name>
<evidence type="ECO:0000313" key="1">
    <source>
        <dbReference type="EMBL" id="AFK83984.1"/>
    </source>
</evidence>
<proteinExistence type="predicted"/>
<dbReference type="KEGG" id="vg:80534875"/>
<sequence>MNIQRVLQSFAMSVCIWQPMLRHICGYDECFHRDNYYDEGDIVNMSCEREKFLFFRNCDLYSNHIILQETVVGKMNFTSDWRKGIIGRGTFDHNVFGWYECFPENDCPRRHYLLGRRTLTSTYERRGGADTFICHTIFPDLVKLQLYVNGVNVTDYEYINGTIRYTTHLIRNATCVAQIGCINRSIPGPTFKLHDKGFTVTKDGDLDCLRDGKGMTSLRPVNSDVGGRFSDEDSAMAVRNDSIRSTSCGWCITVLDNVISISDVFALTNVSGHCAITETLDEVTGTFISGAGTSHVNVVRGIDYLTTFFVNIIIICKMFVL</sequence>
<accession>I3VQE0</accession>
<dbReference type="RefSeq" id="YP_010797172.1">
    <property type="nucleotide sequence ID" value="NC_076129.1"/>
</dbReference>
<evidence type="ECO:0000313" key="2">
    <source>
        <dbReference type="Proteomes" id="UP000103899"/>
    </source>
</evidence>
<dbReference type="Proteomes" id="UP000103899">
    <property type="component" value="Segment"/>
</dbReference>
<dbReference type="GeneID" id="80534875"/>
<keyword evidence="2" id="KW-1185">Reference proteome</keyword>
<dbReference type="EMBL" id="JQ805139">
    <property type="protein sequence ID" value="AFK83984.1"/>
    <property type="molecule type" value="Genomic_DNA"/>
</dbReference>
<reference evidence="1 2" key="1">
    <citation type="journal article" date="2012" name="J. Virol.">
        <title>A Novel Bat Herpesvirus Encodes Homologues of Major Histocompatibility Complex Classes I and II, C-Type Lectin, and a Unique Family of Immune-Related Genes.</title>
        <authorList>
            <person name="Zhang H."/>
            <person name="Todd S."/>
            <person name="Tachedjian M."/>
            <person name="Barr J.A."/>
            <person name="Luo M."/>
            <person name="Yu M."/>
            <person name="Marsh G.A."/>
            <person name="Crameri G."/>
            <person name="Wang L.F."/>
        </authorList>
    </citation>
    <scope>NUCLEOTIDE SEQUENCE [LARGE SCALE GENOMIC DNA]</scope>
    <source>
        <strain evidence="1">B7D8</strain>
    </source>
</reference>